<comment type="subcellular location">
    <subcellularLocation>
        <location evidence="1">Nucleus</location>
        <location evidence="1">Nucleolus</location>
    </subcellularLocation>
</comment>
<dbReference type="SUPFAM" id="SSF52540">
    <property type="entry name" value="P-loop containing nucleoside triphosphate hydrolases"/>
    <property type="match status" value="1"/>
</dbReference>
<reference evidence="8 9" key="1">
    <citation type="journal article" date="2014" name="Genome Biol. Evol.">
        <title>The secreted proteins of Achlya hypogyna and Thraustotheca clavata identify the ancestral oomycete secretome and reveal gene acquisitions by horizontal gene transfer.</title>
        <authorList>
            <person name="Misner I."/>
            <person name="Blouin N."/>
            <person name="Leonard G."/>
            <person name="Richards T.A."/>
            <person name="Lane C.E."/>
        </authorList>
    </citation>
    <scope>NUCLEOTIDE SEQUENCE [LARGE SCALE GENOMIC DNA]</scope>
    <source>
        <strain evidence="8 9">ATCC 48635</strain>
    </source>
</reference>
<dbReference type="Gene3D" id="3.40.50.300">
    <property type="entry name" value="P-loop containing nucleotide triphosphate hydrolases"/>
    <property type="match status" value="1"/>
</dbReference>
<dbReference type="InterPro" id="IPR023179">
    <property type="entry name" value="GTP-bd_ortho_bundle_sf"/>
</dbReference>
<evidence type="ECO:0000313" key="8">
    <source>
        <dbReference type="EMBL" id="OQR97226.1"/>
    </source>
</evidence>
<protein>
    <submittedName>
        <fullName evidence="8">Guanine nucleotide-binding-like protein</fullName>
    </submittedName>
</protein>
<evidence type="ECO:0000313" key="9">
    <source>
        <dbReference type="Proteomes" id="UP000243579"/>
    </source>
</evidence>
<dbReference type="OrthoDB" id="10266128at2759"/>
<evidence type="ECO:0000256" key="5">
    <source>
        <dbReference type="ARBA" id="ARBA00023242"/>
    </source>
</evidence>
<keyword evidence="2" id="KW-0547">Nucleotide-binding</keyword>
<dbReference type="GO" id="GO:0005730">
    <property type="term" value="C:nucleolus"/>
    <property type="evidence" value="ECO:0007669"/>
    <property type="project" value="UniProtKB-SubCell"/>
</dbReference>
<organism evidence="8 9">
    <name type="scientific">Achlya hypogyna</name>
    <name type="common">Oomycete</name>
    <name type="synonym">Protoachlya hypogyna</name>
    <dbReference type="NCBI Taxonomy" id="1202772"/>
    <lineage>
        <taxon>Eukaryota</taxon>
        <taxon>Sar</taxon>
        <taxon>Stramenopiles</taxon>
        <taxon>Oomycota</taxon>
        <taxon>Saprolegniomycetes</taxon>
        <taxon>Saprolegniales</taxon>
        <taxon>Achlyaceae</taxon>
        <taxon>Achlya</taxon>
    </lineage>
</organism>
<dbReference type="Pfam" id="PF01926">
    <property type="entry name" value="MMR_HSR1"/>
    <property type="match status" value="1"/>
</dbReference>
<dbReference type="InterPro" id="IPR006073">
    <property type="entry name" value="GTP-bd"/>
</dbReference>
<dbReference type="InterPro" id="IPR050755">
    <property type="entry name" value="TRAFAC_YlqF/YawG_RiboMat"/>
</dbReference>
<feature type="compositionally biased region" description="Acidic residues" evidence="6">
    <location>
        <begin position="498"/>
        <end position="515"/>
    </location>
</feature>
<keyword evidence="3" id="KW-0175">Coiled coil</keyword>
<dbReference type="CDD" id="cd04178">
    <property type="entry name" value="Nucleostemin_like"/>
    <property type="match status" value="1"/>
</dbReference>
<dbReference type="GO" id="GO:0050793">
    <property type="term" value="P:regulation of developmental process"/>
    <property type="evidence" value="ECO:0007669"/>
    <property type="project" value="UniProtKB-ARBA"/>
</dbReference>
<dbReference type="AlphaFoldDB" id="A0A1V9ZGW3"/>
<evidence type="ECO:0000256" key="6">
    <source>
        <dbReference type="SAM" id="MobiDB-lite"/>
    </source>
</evidence>
<feature type="region of interest" description="Disordered" evidence="6">
    <location>
        <begin position="29"/>
        <end position="53"/>
    </location>
</feature>
<dbReference type="InterPro" id="IPR027417">
    <property type="entry name" value="P-loop_NTPase"/>
</dbReference>
<evidence type="ECO:0000256" key="4">
    <source>
        <dbReference type="ARBA" id="ARBA00023134"/>
    </source>
</evidence>
<dbReference type="GO" id="GO:0005525">
    <property type="term" value="F:GTP binding"/>
    <property type="evidence" value="ECO:0007669"/>
    <property type="project" value="UniProtKB-KW"/>
</dbReference>
<dbReference type="FunFam" id="1.10.1580.10:FF:000002">
    <property type="entry name" value="Guanine nucleotide-binding protein-like 3 (nucleolar)-like"/>
    <property type="match status" value="1"/>
</dbReference>
<comment type="caution">
    <text evidence="8">The sequence shown here is derived from an EMBL/GenBank/DDBJ whole genome shotgun (WGS) entry which is preliminary data.</text>
</comment>
<keyword evidence="9" id="KW-1185">Reference proteome</keyword>
<dbReference type="PRINTS" id="PR00326">
    <property type="entry name" value="GTP1OBG"/>
</dbReference>
<dbReference type="PROSITE" id="PS51721">
    <property type="entry name" value="G_CP"/>
    <property type="match status" value="1"/>
</dbReference>
<name>A0A1V9ZGW3_ACHHY</name>
<feature type="region of interest" description="Disordered" evidence="6">
    <location>
        <begin position="484"/>
        <end position="559"/>
    </location>
</feature>
<accession>A0A1V9ZGW3</accession>
<dbReference type="STRING" id="1202772.A0A1V9ZGW3"/>
<dbReference type="Proteomes" id="UP000243579">
    <property type="component" value="Unassembled WGS sequence"/>
</dbReference>
<feature type="domain" description="CP-type G" evidence="7">
    <location>
        <begin position="154"/>
        <end position="336"/>
    </location>
</feature>
<proteinExistence type="predicted"/>
<dbReference type="FunFam" id="3.40.50.300:FF:000571">
    <property type="entry name" value="Guanine nucleotide-binding protein-like NSN1"/>
    <property type="match status" value="1"/>
</dbReference>
<dbReference type="GO" id="GO:0051239">
    <property type="term" value="P:regulation of multicellular organismal process"/>
    <property type="evidence" value="ECO:0007669"/>
    <property type="project" value="UniProtKB-ARBA"/>
</dbReference>
<dbReference type="EMBL" id="JNBR01000120">
    <property type="protein sequence ID" value="OQR97226.1"/>
    <property type="molecule type" value="Genomic_DNA"/>
</dbReference>
<dbReference type="PANTHER" id="PTHR11089">
    <property type="entry name" value="GTP-BINDING PROTEIN-RELATED"/>
    <property type="match status" value="1"/>
</dbReference>
<evidence type="ECO:0000256" key="2">
    <source>
        <dbReference type="ARBA" id="ARBA00022741"/>
    </source>
</evidence>
<dbReference type="PANTHER" id="PTHR11089:SF30">
    <property type="entry name" value="GUANINE NUCLEOTIDE-BINDING PROTEIN-LIKE 3 HOMOLOG"/>
    <property type="match status" value="1"/>
</dbReference>
<feature type="compositionally biased region" description="Basic residues" evidence="6">
    <location>
        <begin position="540"/>
        <end position="554"/>
    </location>
</feature>
<evidence type="ECO:0000256" key="3">
    <source>
        <dbReference type="ARBA" id="ARBA00023054"/>
    </source>
</evidence>
<sequence length="578" mass="63451">MLPNEKLHIPSIPFLGHLQLVIMVNNKQDKQTRRNQAKAQRRNKTATSANSVALSHALSRSATKAVVAPGIAPPKISAAKALARQNLKLKQKELRQGLVHNKRNAAAGLSLEGLLGKAQEESQKYAATEAERVANADEFGREMILNDHSRKQYMKELKKVVERADVILEVLDARDPMGCRTLDMEDLMRSKGKKVVLVLNKIDLVPAETLQPWLAHLRTFYPTIAFKASTQDKNISSSGISKGEKAQGKLMTGSRAVGTEALMQLLKNYCRSANIKTAITVGVIGYPNVGKSSVINSLKRSKAASVSSIAGHTKVIQEIHLDNKIKLIDCPGIVFDTSDSSRLILRNCVNAEAFSDPIPAVEIILGRCSKEKVMELYQVPAYTDTIEFLVHLAMAQGKLGKGGIPDRKAVARTVLQDWNRGKIPFYTPPPALKDTRLDDGAMIVTDFAADFDLDKALNPTTYLDTGDDDMEEAPMETPMPAMATAAPATTPAPRVVDSDSDADMDDSDSEDDDDDVHQTHHTARPKFVEDRLNPQTALLARRKAKSLRKQKRKEAKQTVGAAIEDDFCDQLDNFNMSG</sequence>
<keyword evidence="4" id="KW-0342">GTP-binding</keyword>
<evidence type="ECO:0000256" key="1">
    <source>
        <dbReference type="ARBA" id="ARBA00004604"/>
    </source>
</evidence>
<evidence type="ECO:0000259" key="7">
    <source>
        <dbReference type="PROSITE" id="PS51721"/>
    </source>
</evidence>
<feature type="compositionally biased region" description="Low complexity" evidence="6">
    <location>
        <begin position="484"/>
        <end position="493"/>
    </location>
</feature>
<feature type="compositionally biased region" description="Basic residues" evidence="6">
    <location>
        <begin position="33"/>
        <end position="44"/>
    </location>
</feature>
<dbReference type="Gene3D" id="1.10.1580.10">
    <property type="match status" value="1"/>
</dbReference>
<dbReference type="InterPro" id="IPR030378">
    <property type="entry name" value="G_CP_dom"/>
</dbReference>
<gene>
    <name evidence="8" type="ORF">ACHHYP_12341</name>
</gene>
<keyword evidence="5" id="KW-0539">Nucleus</keyword>